<proteinExistence type="inferred from homology"/>
<dbReference type="GO" id="GO:0004427">
    <property type="term" value="F:inorganic diphosphate phosphatase activity"/>
    <property type="evidence" value="ECO:0007669"/>
    <property type="project" value="UniProtKB-UniRule"/>
</dbReference>
<dbReference type="NCBIfam" id="NF009804">
    <property type="entry name" value="PRK13288.1"/>
    <property type="match status" value="1"/>
</dbReference>
<dbReference type="SFLD" id="SFLDG01129">
    <property type="entry name" value="C1.5:_HAD__Beta-PGM__Phosphata"/>
    <property type="match status" value="1"/>
</dbReference>
<gene>
    <name evidence="3 4" type="primary">ppaX</name>
    <name evidence="4" type="ORF">DS745_09605</name>
</gene>
<feature type="active site" description="Nucleophile" evidence="3">
    <location>
        <position position="9"/>
    </location>
</feature>
<dbReference type="RefSeq" id="WP_129078024.1">
    <property type="nucleotide sequence ID" value="NZ_QOUX01000032.1"/>
</dbReference>
<dbReference type="GO" id="GO:0005829">
    <property type="term" value="C:cytosol"/>
    <property type="evidence" value="ECO:0007669"/>
    <property type="project" value="TreeGrafter"/>
</dbReference>
<comment type="catalytic activity">
    <reaction evidence="3">
        <text>diphosphate + H2O = 2 phosphate + H(+)</text>
        <dbReference type="Rhea" id="RHEA:24576"/>
        <dbReference type="ChEBI" id="CHEBI:15377"/>
        <dbReference type="ChEBI" id="CHEBI:15378"/>
        <dbReference type="ChEBI" id="CHEBI:33019"/>
        <dbReference type="ChEBI" id="CHEBI:43474"/>
        <dbReference type="EC" id="3.6.1.1"/>
    </reaction>
</comment>
<dbReference type="InterPro" id="IPR023733">
    <property type="entry name" value="Pyrophosphatase_Ppax"/>
</dbReference>
<dbReference type="EMBL" id="QOUX01000032">
    <property type="protein sequence ID" value="RXJ01725.1"/>
    <property type="molecule type" value="Genomic_DNA"/>
</dbReference>
<keyword evidence="2 3" id="KW-0460">Magnesium</keyword>
<dbReference type="GO" id="GO:0006281">
    <property type="term" value="P:DNA repair"/>
    <property type="evidence" value="ECO:0007669"/>
    <property type="project" value="TreeGrafter"/>
</dbReference>
<comment type="cofactor">
    <cofactor evidence="3">
        <name>Mg(2+)</name>
        <dbReference type="ChEBI" id="CHEBI:18420"/>
    </cofactor>
</comment>
<dbReference type="NCBIfam" id="TIGR01549">
    <property type="entry name" value="HAD-SF-IA-v1"/>
    <property type="match status" value="1"/>
</dbReference>
<dbReference type="InterPro" id="IPR023198">
    <property type="entry name" value="PGP-like_dom2"/>
</dbReference>
<dbReference type="InterPro" id="IPR023214">
    <property type="entry name" value="HAD_sf"/>
</dbReference>
<dbReference type="PANTHER" id="PTHR43434">
    <property type="entry name" value="PHOSPHOGLYCOLATE PHOSPHATASE"/>
    <property type="match status" value="1"/>
</dbReference>
<dbReference type="Proteomes" id="UP000290649">
    <property type="component" value="Unassembled WGS sequence"/>
</dbReference>
<comment type="function">
    <text evidence="3">Hydrolyzes pyrophosphate formed during P-Ser-HPr dephosphorylation by HPrK/P. Might play a role in controlling the intracellular pyrophosphate pool.</text>
</comment>
<evidence type="ECO:0000256" key="1">
    <source>
        <dbReference type="ARBA" id="ARBA00022801"/>
    </source>
</evidence>
<accession>A0A4Q0VUT0</accession>
<dbReference type="PRINTS" id="PR00413">
    <property type="entry name" value="HADHALOGNASE"/>
</dbReference>
<dbReference type="InterPro" id="IPR036412">
    <property type="entry name" value="HAD-like_sf"/>
</dbReference>
<organism evidence="4 5">
    <name type="scientific">Anaerobacillus alkaliphilus</name>
    <dbReference type="NCBI Taxonomy" id="1548597"/>
    <lineage>
        <taxon>Bacteria</taxon>
        <taxon>Bacillati</taxon>
        <taxon>Bacillota</taxon>
        <taxon>Bacilli</taxon>
        <taxon>Bacillales</taxon>
        <taxon>Bacillaceae</taxon>
        <taxon>Anaerobacillus</taxon>
    </lineage>
</organism>
<dbReference type="FunFam" id="3.40.50.1000:FF:000022">
    <property type="entry name" value="Phosphoglycolate phosphatase"/>
    <property type="match status" value="1"/>
</dbReference>
<evidence type="ECO:0000256" key="2">
    <source>
        <dbReference type="ARBA" id="ARBA00022842"/>
    </source>
</evidence>
<reference evidence="4 5" key="1">
    <citation type="journal article" date="2019" name="Int. J. Syst. Evol. Microbiol.">
        <title>Anaerobacillus alkaliphilus sp. nov., a novel alkaliphilic and moderately halophilic bacterium.</title>
        <authorList>
            <person name="Borsodi A.K."/>
            <person name="Aszalos J.M."/>
            <person name="Bihari P."/>
            <person name="Nagy I."/>
            <person name="Schumann P."/>
            <person name="Sproer C."/>
            <person name="Kovacs A.L."/>
            <person name="Boka K."/>
            <person name="Dobosy P."/>
            <person name="Ovari M."/>
            <person name="Szili-Kovacs T."/>
            <person name="Toth E."/>
        </authorList>
    </citation>
    <scope>NUCLEOTIDE SEQUENCE [LARGE SCALE GENOMIC DNA]</scope>
    <source>
        <strain evidence="4 5">B16-10</strain>
    </source>
</reference>
<comment type="caution">
    <text evidence="4">The sequence shown here is derived from an EMBL/GenBank/DDBJ whole genome shotgun (WGS) entry which is preliminary data.</text>
</comment>
<evidence type="ECO:0000313" key="5">
    <source>
        <dbReference type="Proteomes" id="UP000290649"/>
    </source>
</evidence>
<evidence type="ECO:0000256" key="3">
    <source>
        <dbReference type="HAMAP-Rule" id="MF_01250"/>
    </source>
</evidence>
<dbReference type="GO" id="GO:0008967">
    <property type="term" value="F:phosphoglycolate phosphatase activity"/>
    <property type="evidence" value="ECO:0007669"/>
    <property type="project" value="TreeGrafter"/>
</dbReference>
<dbReference type="Gene3D" id="3.40.50.1000">
    <property type="entry name" value="HAD superfamily/HAD-like"/>
    <property type="match status" value="1"/>
</dbReference>
<sequence>MKIDTVLFDLDGTLINTNELIIASFIHTLDHYYPNEYTREKVIEFIGPSLHDTFSRMNPEKVDEMIDMYRTFNHEKHDELVEEYGTVKETVKALHEKGYKLAVVTTKRSDTARMGLRLTGLEEYFPVLVGIDDVEKVKPDPEPLLKALNQLNSTPEQAIMVGDSQYDVLGGKNTGTKTAAVAWTIKGREFLEGYNPDVMLETMSDLLPYLGEDALG</sequence>
<dbReference type="InterPro" id="IPR050155">
    <property type="entry name" value="HAD-like_hydrolase_sf"/>
</dbReference>
<dbReference type="SUPFAM" id="SSF56784">
    <property type="entry name" value="HAD-like"/>
    <property type="match status" value="1"/>
</dbReference>
<dbReference type="OrthoDB" id="9807630at2"/>
<dbReference type="GO" id="GO:0000287">
    <property type="term" value="F:magnesium ion binding"/>
    <property type="evidence" value="ECO:0007669"/>
    <property type="project" value="UniProtKB-UniRule"/>
</dbReference>
<dbReference type="CDD" id="cd02616">
    <property type="entry name" value="HAD_PPase"/>
    <property type="match status" value="1"/>
</dbReference>
<dbReference type="Gene3D" id="1.10.150.240">
    <property type="entry name" value="Putative phosphatase, domain 2"/>
    <property type="match status" value="1"/>
</dbReference>
<dbReference type="PANTHER" id="PTHR43434:SF26">
    <property type="entry name" value="PYROPHOSPHATASE PPAX"/>
    <property type="match status" value="1"/>
</dbReference>
<dbReference type="HAMAP" id="MF_01250">
    <property type="entry name" value="Pyrophosphat_PpaX"/>
    <property type="match status" value="1"/>
</dbReference>
<keyword evidence="1 3" id="KW-0378">Hydrolase</keyword>
<dbReference type="Pfam" id="PF13419">
    <property type="entry name" value="HAD_2"/>
    <property type="match status" value="1"/>
</dbReference>
<name>A0A4Q0VUT0_9BACI</name>
<dbReference type="AlphaFoldDB" id="A0A4Q0VUT0"/>
<dbReference type="InterPro" id="IPR006439">
    <property type="entry name" value="HAD-SF_hydro_IA"/>
</dbReference>
<protein>
    <recommendedName>
        <fullName evidence="3">Pyrophosphatase PpaX</fullName>
        <ecNumber evidence="3">3.6.1.1</ecNumber>
    </recommendedName>
</protein>
<dbReference type="SFLD" id="SFLDS00003">
    <property type="entry name" value="Haloacid_Dehalogenase"/>
    <property type="match status" value="1"/>
</dbReference>
<keyword evidence="5" id="KW-1185">Reference proteome</keyword>
<evidence type="ECO:0000313" key="4">
    <source>
        <dbReference type="EMBL" id="RXJ01725.1"/>
    </source>
</evidence>
<dbReference type="NCBIfam" id="TIGR01509">
    <property type="entry name" value="HAD-SF-IA-v3"/>
    <property type="match status" value="1"/>
</dbReference>
<dbReference type="EC" id="3.6.1.1" evidence="3"/>
<dbReference type="SFLD" id="SFLDG01135">
    <property type="entry name" value="C1.5.6:_HAD__Beta-PGM__Phospha"/>
    <property type="match status" value="1"/>
</dbReference>
<dbReference type="InterPro" id="IPR041492">
    <property type="entry name" value="HAD_2"/>
</dbReference>
<comment type="similarity">
    <text evidence="3">Belongs to the HAD-like hydrolase superfamily. PpaX family.</text>
</comment>